<dbReference type="InterPro" id="IPR035901">
    <property type="entry name" value="GIY-YIG_endonuc_sf"/>
</dbReference>
<organism evidence="3 4">
    <name type="scientific">Phocicoccus pinnipedialis</name>
    <dbReference type="NCBI Taxonomy" id="110845"/>
    <lineage>
        <taxon>Bacteria</taxon>
        <taxon>Bacillati</taxon>
        <taxon>Bacillota</taxon>
        <taxon>Bacilli</taxon>
        <taxon>Bacillales</taxon>
        <taxon>Salinicoccaceae</taxon>
        <taxon>Phocicoccus</taxon>
    </lineage>
</organism>
<dbReference type="InterPro" id="IPR050190">
    <property type="entry name" value="UPF0213_domain"/>
</dbReference>
<dbReference type="SUPFAM" id="SSF82771">
    <property type="entry name" value="GIY-YIG endonuclease"/>
    <property type="match status" value="1"/>
</dbReference>
<name>A0A6V7R4I0_9BACL</name>
<dbReference type="Gene3D" id="3.40.1440.10">
    <property type="entry name" value="GIY-YIG endonuclease"/>
    <property type="match status" value="1"/>
</dbReference>
<comment type="caution">
    <text evidence="3">The sequence shown here is derived from an EMBL/GenBank/DDBJ whole genome shotgun (WGS) entry which is preliminary data.</text>
</comment>
<dbReference type="PANTHER" id="PTHR34477">
    <property type="entry name" value="UPF0213 PROTEIN YHBQ"/>
    <property type="match status" value="1"/>
</dbReference>
<proteinExistence type="inferred from homology"/>
<dbReference type="RefSeq" id="WP_186075924.1">
    <property type="nucleotide sequence ID" value="NZ_CAJEWB010000004.1"/>
</dbReference>
<dbReference type="InterPro" id="IPR000305">
    <property type="entry name" value="GIY-YIG_endonuc"/>
</dbReference>
<evidence type="ECO:0000313" key="4">
    <source>
        <dbReference type="Proteomes" id="UP000588186"/>
    </source>
</evidence>
<dbReference type="Proteomes" id="UP000588186">
    <property type="component" value="Unassembled WGS sequence"/>
</dbReference>
<dbReference type="AlphaFoldDB" id="A0A6V7R4I0"/>
<evidence type="ECO:0000256" key="1">
    <source>
        <dbReference type="ARBA" id="ARBA00007435"/>
    </source>
</evidence>
<reference evidence="3 4" key="1">
    <citation type="submission" date="2020-07" db="EMBL/GenBank/DDBJ databases">
        <authorList>
            <person name="Criscuolo A."/>
        </authorList>
    </citation>
    <scope>NUCLEOTIDE SEQUENCE [LARGE SCALE GENOMIC DNA]</scope>
    <source>
        <strain evidence="3">CIP107946</strain>
    </source>
</reference>
<dbReference type="PROSITE" id="PS50164">
    <property type="entry name" value="GIY_YIG"/>
    <property type="match status" value="1"/>
</dbReference>
<protein>
    <submittedName>
        <fullName evidence="3">GIY-YIG nuclease superfamily protein</fullName>
    </submittedName>
</protein>
<feature type="domain" description="GIY-YIG" evidence="2">
    <location>
        <begin position="3"/>
        <end position="79"/>
    </location>
</feature>
<evidence type="ECO:0000259" key="2">
    <source>
        <dbReference type="PROSITE" id="PS50164"/>
    </source>
</evidence>
<dbReference type="Pfam" id="PF01541">
    <property type="entry name" value="GIY-YIG"/>
    <property type="match status" value="1"/>
</dbReference>
<comment type="similarity">
    <text evidence="1">Belongs to the UPF0213 family.</text>
</comment>
<keyword evidence="4" id="KW-1185">Reference proteome</keyword>
<accession>A0A6V7R4I0</accession>
<evidence type="ECO:0000313" key="3">
    <source>
        <dbReference type="EMBL" id="CAD2071935.1"/>
    </source>
</evidence>
<sequence length="84" mass="9901">MANTYFVYIVMCSDDTLYTGYTVDIDKRMTAHNKGAGAKYTRARLPVELKYVELFDTKSEALKREYEIKQLSRNEKFKLMEVME</sequence>
<dbReference type="EMBL" id="CAJEWB010000004">
    <property type="protein sequence ID" value="CAD2071935.1"/>
    <property type="molecule type" value="Genomic_DNA"/>
</dbReference>
<dbReference type="PANTHER" id="PTHR34477:SF1">
    <property type="entry name" value="UPF0213 PROTEIN YHBQ"/>
    <property type="match status" value="1"/>
</dbReference>
<gene>
    <name evidence="3" type="ORF">JEOPIN946_00129</name>
</gene>
<dbReference type="CDD" id="cd10456">
    <property type="entry name" value="GIY-YIG_UPF0213"/>
    <property type="match status" value="1"/>
</dbReference>